<feature type="chain" id="PRO_5035224533" description="Glycosyl transferase 64 domain-containing protein" evidence="5">
    <location>
        <begin position="32"/>
        <end position="229"/>
    </location>
</feature>
<keyword evidence="3" id="KW-0472">Membrane</keyword>
<reference evidence="7" key="1">
    <citation type="submission" date="2021-06" db="EMBL/GenBank/DDBJ databases">
        <authorList>
            <person name="Hodson N. C."/>
            <person name="Mongue J. A."/>
            <person name="Jaron S. K."/>
        </authorList>
    </citation>
    <scope>NUCLEOTIDE SEQUENCE</scope>
</reference>
<evidence type="ECO:0000256" key="4">
    <source>
        <dbReference type="ARBA" id="ARBA00023157"/>
    </source>
</evidence>
<evidence type="ECO:0000256" key="1">
    <source>
        <dbReference type="ARBA" id="ARBA00004370"/>
    </source>
</evidence>
<dbReference type="PANTHER" id="PTHR48261:SF5">
    <property type="entry name" value="EXOSTOSIN GLYCOSYLTRANSFERASE 2"/>
    <property type="match status" value="1"/>
</dbReference>
<feature type="domain" description="Glycosyl transferase 64" evidence="6">
    <location>
        <begin position="131"/>
        <end position="228"/>
    </location>
</feature>
<name>A0A8J2KSQ5_9HEXA</name>
<keyword evidence="8" id="KW-1185">Reference proteome</keyword>
<keyword evidence="4" id="KW-1015">Disulfide bond</keyword>
<proteinExistence type="predicted"/>
<keyword evidence="5" id="KW-0732">Signal</keyword>
<feature type="signal peptide" evidence="5">
    <location>
        <begin position="1"/>
        <end position="31"/>
    </location>
</feature>
<evidence type="ECO:0000313" key="8">
    <source>
        <dbReference type="Proteomes" id="UP000708208"/>
    </source>
</evidence>
<evidence type="ECO:0000256" key="2">
    <source>
        <dbReference type="ARBA" id="ARBA00022679"/>
    </source>
</evidence>
<gene>
    <name evidence="7" type="ORF">AFUS01_LOCUS19286</name>
</gene>
<comment type="caution">
    <text evidence="7">The sequence shown here is derived from an EMBL/GenBank/DDBJ whole genome shotgun (WGS) entry which is preliminary data.</text>
</comment>
<dbReference type="GO" id="GO:0016757">
    <property type="term" value="F:glycosyltransferase activity"/>
    <property type="evidence" value="ECO:0007669"/>
    <property type="project" value="InterPro"/>
</dbReference>
<dbReference type="Proteomes" id="UP000708208">
    <property type="component" value="Unassembled WGS sequence"/>
</dbReference>
<comment type="subcellular location">
    <subcellularLocation>
        <location evidence="1">Membrane</location>
    </subcellularLocation>
</comment>
<organism evidence="7 8">
    <name type="scientific">Allacma fusca</name>
    <dbReference type="NCBI Taxonomy" id="39272"/>
    <lineage>
        <taxon>Eukaryota</taxon>
        <taxon>Metazoa</taxon>
        <taxon>Ecdysozoa</taxon>
        <taxon>Arthropoda</taxon>
        <taxon>Hexapoda</taxon>
        <taxon>Collembola</taxon>
        <taxon>Symphypleona</taxon>
        <taxon>Sminthuridae</taxon>
        <taxon>Allacma</taxon>
    </lineage>
</organism>
<accession>A0A8J2KSQ5</accession>
<feature type="non-terminal residue" evidence="7">
    <location>
        <position position="1"/>
    </location>
</feature>
<dbReference type="AlphaFoldDB" id="A0A8J2KSQ5"/>
<evidence type="ECO:0000313" key="7">
    <source>
        <dbReference type="EMBL" id="CAG7730661.1"/>
    </source>
</evidence>
<evidence type="ECO:0000259" key="6">
    <source>
        <dbReference type="Pfam" id="PF09258"/>
    </source>
</evidence>
<dbReference type="InterPro" id="IPR015338">
    <property type="entry name" value="GT64_dom"/>
</dbReference>
<evidence type="ECO:0000256" key="3">
    <source>
        <dbReference type="ARBA" id="ARBA00023136"/>
    </source>
</evidence>
<protein>
    <recommendedName>
        <fullName evidence="6">Glycosyl transferase 64 domain-containing protein</fullName>
    </recommendedName>
</protein>
<dbReference type="InterPro" id="IPR004263">
    <property type="entry name" value="Exostosin"/>
</dbReference>
<dbReference type="GO" id="GO:0016020">
    <property type="term" value="C:membrane"/>
    <property type="evidence" value="ECO:0007669"/>
    <property type="project" value="UniProtKB-SubCell"/>
</dbReference>
<dbReference type="OrthoDB" id="5954868at2759"/>
<sequence>MLPHRFNKRQFSWLDHVALLVLCVLQREGKSDNWKLGNGILVYENQLHELSSIIRTVSPERKKRLKSQVQLTFQKYFKTIEHVTNTVLEVMKNRVFVHTAQSVNDWNENPYNMVRRSPIFNPTIASRTPGFTAVILAYDRMSSLLQVIERVANVPSLAKILVVWNNQIKKPPGALSWPKISKPLKIIQTSANKMSNRFYPYEEIETEAVFALDDDIIMLTPDEIEFGFE</sequence>
<dbReference type="GO" id="GO:1901135">
    <property type="term" value="P:carbohydrate derivative metabolic process"/>
    <property type="evidence" value="ECO:0007669"/>
    <property type="project" value="UniProtKB-ARBA"/>
</dbReference>
<keyword evidence="2" id="KW-0808">Transferase</keyword>
<dbReference type="EMBL" id="CAJVCH010197799">
    <property type="protein sequence ID" value="CAG7730661.1"/>
    <property type="molecule type" value="Genomic_DNA"/>
</dbReference>
<dbReference type="Pfam" id="PF09258">
    <property type="entry name" value="Glyco_transf_64"/>
    <property type="match status" value="1"/>
</dbReference>
<evidence type="ECO:0000256" key="5">
    <source>
        <dbReference type="SAM" id="SignalP"/>
    </source>
</evidence>
<dbReference type="PANTHER" id="PTHR48261">
    <property type="entry name" value="ACETYLGLUCOSAMINYLTRANSFERASE"/>
    <property type="match status" value="1"/>
</dbReference>